<dbReference type="Pfam" id="PF01636">
    <property type="entry name" value="APH"/>
    <property type="match status" value="1"/>
</dbReference>
<dbReference type="EMBL" id="HBNS01027381">
    <property type="protein sequence ID" value="CAE4619831.1"/>
    <property type="molecule type" value="Transcribed_RNA"/>
</dbReference>
<dbReference type="InterPro" id="IPR002575">
    <property type="entry name" value="Aminoglycoside_PTrfase"/>
</dbReference>
<dbReference type="PANTHER" id="PTHR21064">
    <property type="entry name" value="AMINOGLYCOSIDE PHOSPHOTRANSFERASE DOMAIN-CONTAINING PROTEIN-RELATED"/>
    <property type="match status" value="1"/>
</dbReference>
<organism evidence="2">
    <name type="scientific">Ditylum brightwellii</name>
    <dbReference type="NCBI Taxonomy" id="49249"/>
    <lineage>
        <taxon>Eukaryota</taxon>
        <taxon>Sar</taxon>
        <taxon>Stramenopiles</taxon>
        <taxon>Ochrophyta</taxon>
        <taxon>Bacillariophyta</taxon>
        <taxon>Mediophyceae</taxon>
        <taxon>Lithodesmiophycidae</taxon>
        <taxon>Lithodesmiales</taxon>
        <taxon>Lithodesmiaceae</taxon>
        <taxon>Ditylum</taxon>
    </lineage>
</organism>
<dbReference type="AlphaFoldDB" id="A0A7S4RPG9"/>
<dbReference type="PANTHER" id="PTHR21064:SF5">
    <property type="entry name" value="SLR1880 PROTEIN"/>
    <property type="match status" value="1"/>
</dbReference>
<protein>
    <recommendedName>
        <fullName evidence="1">Aminoglycoside phosphotransferase domain-containing protein</fullName>
    </recommendedName>
</protein>
<dbReference type="SUPFAM" id="SSF56112">
    <property type="entry name" value="Protein kinase-like (PK-like)"/>
    <property type="match status" value="1"/>
</dbReference>
<evidence type="ECO:0000259" key="1">
    <source>
        <dbReference type="Pfam" id="PF01636"/>
    </source>
</evidence>
<sequence length="394" mass="45115">MQYNENELKEIFSKFLNDKDGTFQSATPYGSGHINDTYKVSFLLHDKPKFYILQRINHNVFPNPKQVMENVVRVTHHLSNKIKERGGEVEREVLTLLPTKEEEKEDGQVYYTVVNGNYWRVYNFISDATAYEIGADSNNDDDDDESEEQTQKMVHVREEAAAAFARFQRDVSDIPPPRLHETISKFGDSSFRFQQLEEAVEANVAGRASACEEEIKFCLARKEDAYTLIHLLQNKSIPERVVHYDTKINNVLMDDVTKRGLCVIDLDTTMPGMAIYDFGDCVRAATALSAEDEIDLKKVGFSLSSFDDIVRGYLSVAHTFLTKVEMDHLAFAAKIVTFTIGLRFLTDFLSGDVYFKTSRECHNLDRARTQLKTVADMEDKLDKMKAIVQRYSCR</sequence>
<dbReference type="InterPro" id="IPR050249">
    <property type="entry name" value="Pseudomonas-type_ThrB"/>
</dbReference>
<evidence type="ECO:0000313" key="2">
    <source>
        <dbReference type="EMBL" id="CAE4619831.1"/>
    </source>
</evidence>
<dbReference type="InterPro" id="IPR011009">
    <property type="entry name" value="Kinase-like_dom_sf"/>
</dbReference>
<gene>
    <name evidence="2" type="ORF">DBRI00130_LOCUS21516</name>
</gene>
<proteinExistence type="predicted"/>
<feature type="domain" description="Aminoglycoside phosphotransferase" evidence="1">
    <location>
        <begin position="26"/>
        <end position="284"/>
    </location>
</feature>
<dbReference type="Gene3D" id="3.90.1200.10">
    <property type="match status" value="1"/>
</dbReference>
<reference evidence="2" key="1">
    <citation type="submission" date="2021-01" db="EMBL/GenBank/DDBJ databases">
        <authorList>
            <person name="Corre E."/>
            <person name="Pelletier E."/>
            <person name="Niang G."/>
            <person name="Scheremetjew M."/>
            <person name="Finn R."/>
            <person name="Kale V."/>
            <person name="Holt S."/>
            <person name="Cochrane G."/>
            <person name="Meng A."/>
            <person name="Brown T."/>
            <person name="Cohen L."/>
        </authorList>
    </citation>
    <scope>NUCLEOTIDE SEQUENCE</scope>
    <source>
        <strain evidence="2">GSO104</strain>
    </source>
</reference>
<name>A0A7S4RPG9_9STRA</name>
<accession>A0A7S4RPG9</accession>